<dbReference type="SUPFAM" id="SSF47473">
    <property type="entry name" value="EF-hand"/>
    <property type="match status" value="1"/>
</dbReference>
<evidence type="ECO:0000313" key="3">
    <source>
        <dbReference type="Proteomes" id="UP000092461"/>
    </source>
</evidence>
<dbReference type="VEuPathDB" id="VectorBase:LLONM1_003961"/>
<dbReference type="PROSITE" id="PS50222">
    <property type="entry name" value="EF_HAND_2"/>
    <property type="match status" value="1"/>
</dbReference>
<evidence type="ECO:0000313" key="2">
    <source>
        <dbReference type="EnsemblMetazoa" id="LLOJ002329-PA"/>
    </source>
</evidence>
<dbReference type="InterPro" id="IPR011992">
    <property type="entry name" value="EF-hand-dom_pair"/>
</dbReference>
<dbReference type="PANTHER" id="PTHR46763:SF1">
    <property type="entry name" value="DYNEIN REGULATORY COMPLEX PROTEIN 8"/>
    <property type="match status" value="1"/>
</dbReference>
<dbReference type="PANTHER" id="PTHR46763">
    <property type="entry name" value="DYNEIN REGULATORY COMPLEX PROTEIN 8"/>
    <property type="match status" value="1"/>
</dbReference>
<dbReference type="Gene3D" id="1.10.238.10">
    <property type="entry name" value="EF-hand"/>
    <property type="match status" value="1"/>
</dbReference>
<feature type="domain" description="EF-hand" evidence="1">
    <location>
        <begin position="4"/>
        <end position="39"/>
    </location>
</feature>
<dbReference type="EnsemblMetazoa" id="LLOJ002329-RA">
    <property type="protein sequence ID" value="LLOJ002329-PA"/>
    <property type="gene ID" value="LLOJ002329"/>
</dbReference>
<dbReference type="VEuPathDB" id="VectorBase:LLOJ002329"/>
<name>A0A1B0CDA9_LUTLO</name>
<dbReference type="Proteomes" id="UP000092461">
    <property type="component" value="Unassembled WGS sequence"/>
</dbReference>
<protein>
    <recommendedName>
        <fullName evidence="1">EF-hand domain-containing protein</fullName>
    </recommendedName>
</protein>
<dbReference type="InterPro" id="IPR002048">
    <property type="entry name" value="EF_hand_dom"/>
</dbReference>
<evidence type="ECO:0000259" key="1">
    <source>
        <dbReference type="PROSITE" id="PS50222"/>
    </source>
</evidence>
<dbReference type="AlphaFoldDB" id="A0A1B0CDA9"/>
<dbReference type="EMBL" id="AJWK01007631">
    <property type="status" value="NOT_ANNOTATED_CDS"/>
    <property type="molecule type" value="Genomic_DNA"/>
</dbReference>
<accession>A0A1B0CDA9</accession>
<keyword evidence="3" id="KW-1185">Reference proteome</keyword>
<reference evidence="2" key="1">
    <citation type="submission" date="2020-05" db="UniProtKB">
        <authorList>
            <consortium name="EnsemblMetazoa"/>
        </authorList>
    </citation>
    <scope>IDENTIFICATION</scope>
    <source>
        <strain evidence="2">Jacobina</strain>
    </source>
</reference>
<dbReference type="Pfam" id="PF13499">
    <property type="entry name" value="EF-hand_7"/>
    <property type="match status" value="1"/>
</dbReference>
<sequence length="72" mass="8317">MEPAAPEKLLKAFQILDSDGKGFIQRDYISKLMMEEGEPFSQDELDEMMAIAVDSQTNRIPYELYINQLMVE</sequence>
<organism evidence="2 3">
    <name type="scientific">Lutzomyia longipalpis</name>
    <name type="common">Sand fly</name>
    <dbReference type="NCBI Taxonomy" id="7200"/>
    <lineage>
        <taxon>Eukaryota</taxon>
        <taxon>Metazoa</taxon>
        <taxon>Ecdysozoa</taxon>
        <taxon>Arthropoda</taxon>
        <taxon>Hexapoda</taxon>
        <taxon>Insecta</taxon>
        <taxon>Pterygota</taxon>
        <taxon>Neoptera</taxon>
        <taxon>Endopterygota</taxon>
        <taxon>Diptera</taxon>
        <taxon>Nematocera</taxon>
        <taxon>Psychodoidea</taxon>
        <taxon>Psychodidae</taxon>
        <taxon>Lutzomyia</taxon>
        <taxon>Lutzomyia</taxon>
    </lineage>
</organism>
<proteinExistence type="predicted"/>
<dbReference type="GO" id="GO:0005509">
    <property type="term" value="F:calcium ion binding"/>
    <property type="evidence" value="ECO:0007669"/>
    <property type="project" value="InterPro"/>
</dbReference>